<organism evidence="1 2">
    <name type="scientific">Mycoplasma ovis str. Michigan</name>
    <dbReference type="NCBI Taxonomy" id="1415773"/>
    <lineage>
        <taxon>Bacteria</taxon>
        <taxon>Bacillati</taxon>
        <taxon>Mycoplasmatota</taxon>
        <taxon>Mollicutes</taxon>
        <taxon>Mycoplasmataceae</taxon>
        <taxon>Mycoplasma</taxon>
    </lineage>
</organism>
<reference evidence="1 2" key="1">
    <citation type="journal article" date="2014" name="Genome Announc.">
        <title>Complete Genome Sequence of Mycoplasma ovis Strain Michigan, a Hemoplasma of Sheep with Two Distinct 16S rRNA Genes.</title>
        <authorList>
            <person name="Deshuillers P.L."/>
            <person name="Santos A.P."/>
            <person name="do Nascimento N.C."/>
            <person name="Hampel J.A."/>
            <person name="Bergin I.L."/>
            <person name="Dyson M.C."/>
            <person name="Messick J.B."/>
        </authorList>
    </citation>
    <scope>NUCLEOTIDE SEQUENCE [LARGE SCALE GENOMIC DNA]</scope>
    <source>
        <strain evidence="1 2">Michigan</strain>
    </source>
</reference>
<dbReference type="Proteomes" id="UP000018745">
    <property type="component" value="Chromosome"/>
</dbReference>
<evidence type="ECO:0000313" key="2">
    <source>
        <dbReference type="Proteomes" id="UP000018745"/>
    </source>
</evidence>
<evidence type="ECO:0000313" key="1">
    <source>
        <dbReference type="EMBL" id="AHC40594.1"/>
    </source>
</evidence>
<proteinExistence type="predicted"/>
<keyword evidence="2" id="KW-1185">Reference proteome</keyword>
<dbReference type="EMBL" id="CP006935">
    <property type="protein sequence ID" value="AHC40594.1"/>
    <property type="molecule type" value="Genomic_DNA"/>
</dbReference>
<sequence length="453" mass="53442">MGKYPIYYFWDWEETENSNPAHRSKSKVDLYQWDSNAKIFTLAKEKQELTIWKWWGRGKALGNGYDLQYFYKFAEDQFLNPYLENYLWTQYDTYRSSSLSWTGKNKSSPERSLLESVYVGQWRVIKLDKETAKCIPFLNKSSNDISREQSQNIQLARTIYWSSKPKDFAEGPKESSASQDITEIKTYKEYLDFLGLKQNNSQDGVVSKELEASVLVEKRLGNPDNVLFMNAILDKLDVYQDNNPVYYFWNWEELDDQNWRGRKSAKALVNLYKWDSKAKIFSLAQAKQELTVWKWKGKGSYWSGGYDMNYFYKFVNDKFTNNNLEEYYKSGYQLDDLPSLSWWLNDPGKHASRRNFENYSYLGKWKVMKLDWGANGVIPAINYSLKDITEENLESISLARPIYWSNKSKSLGIFHGDDTIEIKNYKQYLDFLGLKWDNTQKTVVSKESVIKKS</sequence>
<gene>
    <name evidence="1" type="ORF">OVS_04335</name>
</gene>
<name>A0ABM5P2E8_9MOLU</name>
<protein>
    <submittedName>
        <fullName evidence="1">Uncharacterized protein</fullName>
    </submittedName>
</protein>
<accession>A0ABM5P2E8</accession>